<dbReference type="PANTHER" id="PTHR12935">
    <property type="entry name" value="GAMMA-GLUTAMYLCYCLOTRANSFERASE"/>
    <property type="match status" value="1"/>
</dbReference>
<keyword evidence="1" id="KW-0456">Lyase</keyword>
<dbReference type="PANTHER" id="PTHR12935:SF0">
    <property type="entry name" value="GAMMA-GLUTAMYLCYCLOTRANSFERASE"/>
    <property type="match status" value="1"/>
</dbReference>
<gene>
    <name evidence="5" type="ORF">H0267_04625</name>
</gene>
<reference evidence="5 6" key="1">
    <citation type="journal article" date="2005" name="Int. J. Syst. Evol. Microbiol.">
        <title>Halobacillus yeomjeoni sp. nov., isolated from a marine solar saltern in Korea.</title>
        <authorList>
            <person name="Yoon J.H."/>
            <person name="Kang S.J."/>
            <person name="Lee C.H."/>
            <person name="Oh H.W."/>
            <person name="Oh T.K."/>
        </authorList>
    </citation>
    <scope>NUCLEOTIDE SEQUENCE [LARGE SCALE GENOMIC DNA]</scope>
    <source>
        <strain evidence="5 6">KCTC 3957</strain>
    </source>
</reference>
<feature type="binding site" evidence="3">
    <location>
        <begin position="131"/>
        <end position="136"/>
    </location>
    <ligand>
        <name>substrate</name>
    </ligand>
</feature>
<dbReference type="InterPro" id="IPR009288">
    <property type="entry name" value="AIG2-like_dom"/>
</dbReference>
<protein>
    <submittedName>
        <fullName evidence="5">Gamma-glutamylcyclotransferase</fullName>
    </submittedName>
</protein>
<feature type="active site" description="Proton acceptor" evidence="2">
    <location>
        <position position="207"/>
    </location>
</feature>
<dbReference type="InterPro" id="IPR013024">
    <property type="entry name" value="GGCT-like"/>
</dbReference>
<dbReference type="CDD" id="cd06661">
    <property type="entry name" value="GGCT_like"/>
    <property type="match status" value="2"/>
</dbReference>
<proteinExistence type="predicted"/>
<organism evidence="5 6">
    <name type="scientific">Halobacillus yeomjeoni</name>
    <dbReference type="NCBI Taxonomy" id="311194"/>
    <lineage>
        <taxon>Bacteria</taxon>
        <taxon>Bacillati</taxon>
        <taxon>Bacillota</taxon>
        <taxon>Bacilli</taxon>
        <taxon>Bacillales</taxon>
        <taxon>Bacillaceae</taxon>
        <taxon>Halobacillus</taxon>
    </lineage>
</organism>
<feature type="domain" description="Gamma-glutamylcyclotransferase AIG2-like" evidence="4">
    <location>
        <begin position="3"/>
        <end position="119"/>
    </location>
</feature>
<name>A0A931HTY1_9BACI</name>
<evidence type="ECO:0000313" key="6">
    <source>
        <dbReference type="Proteomes" id="UP000614490"/>
    </source>
</evidence>
<dbReference type="Gene3D" id="3.10.490.10">
    <property type="entry name" value="Gamma-glutamyl cyclotransferase-like"/>
    <property type="match status" value="2"/>
</dbReference>
<dbReference type="AlphaFoldDB" id="A0A931HTY1"/>
<evidence type="ECO:0000259" key="4">
    <source>
        <dbReference type="Pfam" id="PF06094"/>
    </source>
</evidence>
<dbReference type="EMBL" id="JADZSC010000001">
    <property type="protein sequence ID" value="MBH0229494.1"/>
    <property type="molecule type" value="Genomic_DNA"/>
</dbReference>
<dbReference type="RefSeq" id="WP_197316100.1">
    <property type="nucleotide sequence ID" value="NZ_JADZSC010000001.1"/>
</dbReference>
<dbReference type="GO" id="GO:0003839">
    <property type="term" value="F:gamma-glutamylcyclotransferase activity"/>
    <property type="evidence" value="ECO:0007669"/>
    <property type="project" value="InterPro"/>
</dbReference>
<dbReference type="InterPro" id="IPR017939">
    <property type="entry name" value="G-Glutamylcylcotransferase"/>
</dbReference>
<evidence type="ECO:0000313" key="5">
    <source>
        <dbReference type="EMBL" id="MBH0229494.1"/>
    </source>
</evidence>
<dbReference type="InterPro" id="IPR036568">
    <property type="entry name" value="GGCT-like_sf"/>
</dbReference>
<evidence type="ECO:0000256" key="1">
    <source>
        <dbReference type="ARBA" id="ARBA00023239"/>
    </source>
</evidence>
<evidence type="ECO:0000256" key="2">
    <source>
        <dbReference type="PIRSR" id="PIRSR617939-1"/>
    </source>
</evidence>
<accession>A0A931HTY1</accession>
<dbReference type="Pfam" id="PF06094">
    <property type="entry name" value="GGACT"/>
    <property type="match status" value="1"/>
</dbReference>
<dbReference type="Pfam" id="PF13772">
    <property type="entry name" value="AIG2_2"/>
    <property type="match status" value="1"/>
</dbReference>
<dbReference type="Proteomes" id="UP000614490">
    <property type="component" value="Unassembled WGS sequence"/>
</dbReference>
<evidence type="ECO:0000256" key="3">
    <source>
        <dbReference type="PIRSR" id="PIRSR617939-2"/>
    </source>
</evidence>
<sequence>MKVFVYGSLCRNMKNHHYLKNATLTAEQAWTEGELFAGYSYYPLLVKNPSKHTIGEVYEITGDMLSHIDLLEGYEQGDEHSLFVRERVKIDTHQGSEEAYTYFYPHEPKGSPVPHGDWRVHQLLKKDSVYYFAFGSCMDQERMELAGVKPHFQSILGGAVLKGYKLGFTHHVKDGGRADIIEQRGDTVEGVVYQVGQKALNYLYKREGVYSNAYRPIVVQVILKDGRLVPSISFTATVKKEDLTPPLHYAREIHRGGYSYLSKKYIKQLEHRFEHELSVENFSEYLSHYK</sequence>
<keyword evidence="6" id="KW-1185">Reference proteome</keyword>
<comment type="caution">
    <text evidence="5">The sequence shown here is derived from an EMBL/GenBank/DDBJ whole genome shotgun (WGS) entry which is preliminary data.</text>
</comment>
<dbReference type="SUPFAM" id="SSF110857">
    <property type="entry name" value="Gamma-glutamyl cyclotransferase-like"/>
    <property type="match status" value="2"/>
</dbReference>